<dbReference type="EMBL" id="KN822241">
    <property type="protein sequence ID" value="KIM51779.1"/>
    <property type="molecule type" value="Genomic_DNA"/>
</dbReference>
<reference evidence="9" key="2">
    <citation type="submission" date="2015-01" db="EMBL/GenBank/DDBJ databases">
        <title>Evolutionary Origins and Diversification of the Mycorrhizal Mutualists.</title>
        <authorList>
            <consortium name="DOE Joint Genome Institute"/>
            <consortium name="Mycorrhizal Genomics Consortium"/>
            <person name="Kohler A."/>
            <person name="Kuo A."/>
            <person name="Nagy L.G."/>
            <person name="Floudas D."/>
            <person name="Copeland A."/>
            <person name="Barry K.W."/>
            <person name="Cichocki N."/>
            <person name="Veneault-Fourrey C."/>
            <person name="LaButti K."/>
            <person name="Lindquist E.A."/>
            <person name="Lipzen A."/>
            <person name="Lundell T."/>
            <person name="Morin E."/>
            <person name="Murat C."/>
            <person name="Riley R."/>
            <person name="Ohm R."/>
            <person name="Sun H."/>
            <person name="Tunlid A."/>
            <person name="Henrissat B."/>
            <person name="Grigoriev I.V."/>
            <person name="Hibbett D.S."/>
            <person name="Martin F."/>
        </authorList>
    </citation>
    <scope>NUCLEOTIDE SEQUENCE [LARGE SCALE GENOMIC DNA]</scope>
    <source>
        <strain evidence="9">Foug A</strain>
    </source>
</reference>
<feature type="domain" description="Golgi pH regulator conserved" evidence="7">
    <location>
        <begin position="169"/>
        <end position="228"/>
    </location>
</feature>
<evidence type="ECO:0000259" key="6">
    <source>
        <dbReference type="Pfam" id="PF12430"/>
    </source>
</evidence>
<feature type="transmembrane region" description="Helical" evidence="5">
    <location>
        <begin position="396"/>
        <end position="418"/>
    </location>
</feature>
<evidence type="ECO:0000313" key="9">
    <source>
        <dbReference type="Proteomes" id="UP000053989"/>
    </source>
</evidence>
<evidence type="ECO:0008006" key="10">
    <source>
        <dbReference type="Google" id="ProtNLM"/>
    </source>
</evidence>
<dbReference type="PANTHER" id="PTHR15948">
    <property type="entry name" value="G-PROTEIN COUPLED RECEPTOR 89-RELATED"/>
    <property type="match status" value="1"/>
</dbReference>
<dbReference type="Proteomes" id="UP000053989">
    <property type="component" value="Unassembled WGS sequence"/>
</dbReference>
<dbReference type="Pfam" id="PF12537">
    <property type="entry name" value="GPHR_N"/>
    <property type="match status" value="1"/>
</dbReference>
<evidence type="ECO:0000256" key="4">
    <source>
        <dbReference type="ARBA" id="ARBA00023136"/>
    </source>
</evidence>
<keyword evidence="3 5" id="KW-1133">Transmembrane helix</keyword>
<evidence type="ECO:0000256" key="3">
    <source>
        <dbReference type="ARBA" id="ARBA00022989"/>
    </source>
</evidence>
<feature type="domain" description="Abscisic acid G-protein coupled receptor-like" evidence="6">
    <location>
        <begin position="294"/>
        <end position="471"/>
    </location>
</feature>
<comment type="subcellular location">
    <subcellularLocation>
        <location evidence="1">Membrane</location>
        <topology evidence="1">Multi-pass membrane protein</topology>
    </subcellularLocation>
</comment>
<keyword evidence="2 5" id="KW-0812">Transmembrane</keyword>
<evidence type="ECO:0000256" key="1">
    <source>
        <dbReference type="ARBA" id="ARBA00004141"/>
    </source>
</evidence>
<feature type="transmembrane region" description="Helical" evidence="5">
    <location>
        <begin position="62"/>
        <end position="90"/>
    </location>
</feature>
<protein>
    <recommendedName>
        <fullName evidence="10">Abscisic acid G-protein coupled receptor-like domain-containing protein</fullName>
    </recommendedName>
</protein>
<keyword evidence="9" id="KW-1185">Reference proteome</keyword>
<evidence type="ECO:0000259" key="7">
    <source>
        <dbReference type="Pfam" id="PF12537"/>
    </source>
</evidence>
<feature type="transmembrane region" description="Helical" evidence="5">
    <location>
        <begin position="455"/>
        <end position="474"/>
    </location>
</feature>
<evidence type="ECO:0000313" key="8">
    <source>
        <dbReference type="EMBL" id="KIM51779.1"/>
    </source>
</evidence>
<feature type="transmembrane region" description="Helical" evidence="5">
    <location>
        <begin position="102"/>
        <end position="123"/>
    </location>
</feature>
<keyword evidence="4 5" id="KW-0472">Membrane</keyword>
<feature type="transmembrane region" description="Helical" evidence="5">
    <location>
        <begin position="363"/>
        <end position="384"/>
    </location>
</feature>
<dbReference type="GO" id="GO:0016020">
    <property type="term" value="C:membrane"/>
    <property type="evidence" value="ECO:0007669"/>
    <property type="project" value="UniProtKB-SubCell"/>
</dbReference>
<evidence type="ECO:0000256" key="5">
    <source>
        <dbReference type="SAM" id="Phobius"/>
    </source>
</evidence>
<organism evidence="8 9">
    <name type="scientific">Scleroderma citrinum Foug A</name>
    <dbReference type="NCBI Taxonomy" id="1036808"/>
    <lineage>
        <taxon>Eukaryota</taxon>
        <taxon>Fungi</taxon>
        <taxon>Dikarya</taxon>
        <taxon>Basidiomycota</taxon>
        <taxon>Agaricomycotina</taxon>
        <taxon>Agaricomycetes</taxon>
        <taxon>Agaricomycetidae</taxon>
        <taxon>Boletales</taxon>
        <taxon>Sclerodermatineae</taxon>
        <taxon>Sclerodermataceae</taxon>
        <taxon>Scleroderma</taxon>
    </lineage>
</organism>
<proteinExistence type="predicted"/>
<accession>A0A0C3D5T3</accession>
<dbReference type="AlphaFoldDB" id="A0A0C3D5T3"/>
<dbReference type="InParanoid" id="A0A0C3D5T3"/>
<sequence length="480" mass="53046">MILDPLVVVLASAGLFWCSRALLQRTLYGDLLYYVPQLQNSGLPQTVTTSHPRLARSWHSSLAQSCFSICFVECCVLFAMLMCQGFGLLTPQTRLYSWRASLLLLLVTIIIVMPASFCMVLTYRTEVPSVFNLRAMTILFPVASFVFFLSFIPLPVGLMSHNPLMINTARLVVLGTTILGLLSGLGSVNGAWSAFVRQTHIASLASVRSSETALERARSDLSERTRQLDEYSASQLQVGESWVSRLTSKRDKHRESLEQEIVGLRAFESQMTSRIATLRRRQETAEFTESFRGKWLGRIWAVYCVCRVCSSAINLLSPPSSTTASASYGDAIAHVLAYLLSLLPLDGARGTPGIDIASLSRQISLVLVGVIIFSSIRAVLMNVMRVFRITSRSMSASLMLLLLAQLMGIYLLSTVVQLRTMFPPSFNPGAPEDATEANILSTLPEYSLFGGLFDWSFLLGATGCVFARWVGGYFEDEEDM</sequence>
<feature type="transmembrane region" description="Helical" evidence="5">
    <location>
        <begin position="135"/>
        <end position="159"/>
    </location>
</feature>
<dbReference type="InterPro" id="IPR025969">
    <property type="entry name" value="ABA_GPCR_dom"/>
</dbReference>
<dbReference type="PANTHER" id="PTHR15948:SF0">
    <property type="entry name" value="GOLGI PH REGULATOR A-RELATED"/>
    <property type="match status" value="1"/>
</dbReference>
<name>A0A0C3D5T3_9AGAM</name>
<dbReference type="Pfam" id="PF12430">
    <property type="entry name" value="ABA_GPCR"/>
    <property type="match status" value="1"/>
</dbReference>
<dbReference type="InterPro" id="IPR015672">
    <property type="entry name" value="GPHR/GTG"/>
</dbReference>
<feature type="transmembrane region" description="Helical" evidence="5">
    <location>
        <begin position="171"/>
        <end position="192"/>
    </location>
</feature>
<gene>
    <name evidence="8" type="ORF">SCLCIDRAFT_605548</name>
</gene>
<reference evidence="8 9" key="1">
    <citation type="submission" date="2014-04" db="EMBL/GenBank/DDBJ databases">
        <authorList>
            <consortium name="DOE Joint Genome Institute"/>
            <person name="Kuo A."/>
            <person name="Kohler A."/>
            <person name="Nagy L.G."/>
            <person name="Floudas D."/>
            <person name="Copeland A."/>
            <person name="Barry K.W."/>
            <person name="Cichocki N."/>
            <person name="Veneault-Fourrey C."/>
            <person name="LaButti K."/>
            <person name="Lindquist E.A."/>
            <person name="Lipzen A."/>
            <person name="Lundell T."/>
            <person name="Morin E."/>
            <person name="Murat C."/>
            <person name="Sun H."/>
            <person name="Tunlid A."/>
            <person name="Henrissat B."/>
            <person name="Grigoriev I.V."/>
            <person name="Hibbett D.S."/>
            <person name="Martin F."/>
            <person name="Nordberg H.P."/>
            <person name="Cantor M.N."/>
            <person name="Hua S.X."/>
        </authorList>
    </citation>
    <scope>NUCLEOTIDE SEQUENCE [LARGE SCALE GENOMIC DNA]</scope>
    <source>
        <strain evidence="8 9">Foug A</strain>
    </source>
</reference>
<dbReference type="InterPro" id="IPR022535">
    <property type="entry name" value="Golgi_pH-regulator_cons_dom"/>
</dbReference>
<dbReference type="HOGENOM" id="CLU_029388_1_0_1"/>
<evidence type="ECO:0000256" key="2">
    <source>
        <dbReference type="ARBA" id="ARBA00022692"/>
    </source>
</evidence>
<dbReference type="OrthoDB" id="264392at2759"/>